<dbReference type="EMBL" id="KK198759">
    <property type="protein sequence ID" value="KCW62990.1"/>
    <property type="molecule type" value="Genomic_DNA"/>
</dbReference>
<proteinExistence type="predicted"/>
<evidence type="ECO:0000313" key="1">
    <source>
        <dbReference type="EMBL" id="KCW62990.1"/>
    </source>
</evidence>
<dbReference type="Gramene" id="KCW62990">
    <property type="protein sequence ID" value="KCW62990"/>
    <property type="gene ID" value="EUGRSUZ_G00590"/>
</dbReference>
<protein>
    <submittedName>
        <fullName evidence="1">Uncharacterized protein</fullName>
    </submittedName>
</protein>
<accession>A0A059BBF5</accession>
<dbReference type="InParanoid" id="A0A059BBF5"/>
<gene>
    <name evidence="1" type="ORF">EUGRSUZ_G00590</name>
</gene>
<organism evidence="1">
    <name type="scientific">Eucalyptus grandis</name>
    <name type="common">Flooded gum</name>
    <dbReference type="NCBI Taxonomy" id="71139"/>
    <lineage>
        <taxon>Eukaryota</taxon>
        <taxon>Viridiplantae</taxon>
        <taxon>Streptophyta</taxon>
        <taxon>Embryophyta</taxon>
        <taxon>Tracheophyta</taxon>
        <taxon>Spermatophyta</taxon>
        <taxon>Magnoliopsida</taxon>
        <taxon>eudicotyledons</taxon>
        <taxon>Gunneridae</taxon>
        <taxon>Pentapetalae</taxon>
        <taxon>rosids</taxon>
        <taxon>malvids</taxon>
        <taxon>Myrtales</taxon>
        <taxon>Myrtaceae</taxon>
        <taxon>Myrtoideae</taxon>
        <taxon>Eucalypteae</taxon>
        <taxon>Eucalyptus</taxon>
    </lineage>
</organism>
<name>A0A059BBF5_EUCGR</name>
<sequence>MAVFDPDQLPMKPRKSKVKLSLPFETQLDWKQCKTQAISRLNWDKPTKETTSRDAILLPKNFHTTFRAPILIVASYPPWFLLA</sequence>
<reference evidence="1" key="1">
    <citation type="submission" date="2013-07" db="EMBL/GenBank/DDBJ databases">
        <title>The genome of Eucalyptus grandis.</title>
        <authorList>
            <person name="Schmutz J."/>
            <person name="Hayes R."/>
            <person name="Myburg A."/>
            <person name="Tuskan G."/>
            <person name="Grattapaglia D."/>
            <person name="Rokhsar D.S."/>
        </authorList>
    </citation>
    <scope>NUCLEOTIDE SEQUENCE</scope>
    <source>
        <tissue evidence="1">Leaf extractions</tissue>
    </source>
</reference>
<dbReference type="AlphaFoldDB" id="A0A059BBF5"/>